<dbReference type="InterPro" id="IPR029033">
    <property type="entry name" value="His_PPase_superfam"/>
</dbReference>
<dbReference type="CDD" id="cd07067">
    <property type="entry name" value="HP_PGM_like"/>
    <property type="match status" value="1"/>
</dbReference>
<dbReference type="AlphaFoldDB" id="A0A2V3ZNC5"/>
<dbReference type="InterPro" id="IPR038186">
    <property type="entry name" value="CHAD_dom_sf"/>
</dbReference>
<dbReference type="InterPro" id="IPR007899">
    <property type="entry name" value="CHAD_dom"/>
</dbReference>
<accession>A0A2V3ZNC5</accession>
<feature type="domain" description="CHAD" evidence="1">
    <location>
        <begin position="177"/>
        <end position="459"/>
    </location>
</feature>
<dbReference type="SMART" id="SM00880">
    <property type="entry name" value="CHAD"/>
    <property type="match status" value="1"/>
</dbReference>
<dbReference type="Pfam" id="PF00300">
    <property type="entry name" value="His_Phos_1"/>
    <property type="match status" value="1"/>
</dbReference>
<keyword evidence="3" id="KW-1185">Reference proteome</keyword>
<protein>
    <submittedName>
        <fullName evidence="2">Histidine phosphatase</fullName>
    </submittedName>
</protein>
<dbReference type="PROSITE" id="PS51708">
    <property type="entry name" value="CHAD"/>
    <property type="match status" value="1"/>
</dbReference>
<proteinExistence type="predicted"/>
<name>A0A2V3ZNC5_9GAMM</name>
<dbReference type="SUPFAM" id="SSF53254">
    <property type="entry name" value="Phosphoglycerate mutase-like"/>
    <property type="match status" value="1"/>
</dbReference>
<dbReference type="SMART" id="SM00855">
    <property type="entry name" value="PGAM"/>
    <property type="match status" value="1"/>
</dbReference>
<dbReference type="Proteomes" id="UP000253987">
    <property type="component" value="Unassembled WGS sequence"/>
</dbReference>
<evidence type="ECO:0000313" key="3">
    <source>
        <dbReference type="Proteomes" id="UP000253987"/>
    </source>
</evidence>
<dbReference type="Gene3D" id="3.40.50.1240">
    <property type="entry name" value="Phosphoglycerate mutase-like"/>
    <property type="match status" value="1"/>
</dbReference>
<dbReference type="InterPro" id="IPR013078">
    <property type="entry name" value="His_Pase_superF_clade-1"/>
</dbReference>
<gene>
    <name evidence="2" type="ORF">DIT71_04395</name>
</gene>
<dbReference type="Gene3D" id="1.40.20.10">
    <property type="entry name" value="CHAD domain"/>
    <property type="match status" value="1"/>
</dbReference>
<dbReference type="PANTHER" id="PTHR39339">
    <property type="entry name" value="SLR1444 PROTEIN"/>
    <property type="match status" value="1"/>
</dbReference>
<dbReference type="Pfam" id="PF05235">
    <property type="entry name" value="CHAD"/>
    <property type="match status" value="1"/>
</dbReference>
<reference evidence="2 3" key="2">
    <citation type="submission" date="2018-06" db="EMBL/GenBank/DDBJ databases">
        <title>Marinobactersediminissp. nov, a moderately halophilic bacterium isolated from marine solar saltern.</title>
        <authorList>
            <person name="Zhang Y."/>
        </authorList>
    </citation>
    <scope>NUCLEOTIDE SEQUENCE [LARGE SCALE GENOMIC DNA]</scope>
    <source>
        <strain evidence="2 3">F01</strain>
    </source>
</reference>
<dbReference type="PANTHER" id="PTHR39339:SF1">
    <property type="entry name" value="CHAD DOMAIN-CONTAINING PROTEIN"/>
    <property type="match status" value="1"/>
</dbReference>
<sequence length="459" mass="53090">MKYLYLIRHGKSSWADDSLRDHARPLNHRGLKQLAPMSKVVRAAGVLNGPIFCSDAARARQTLDGLIPEDLRQNTQVDPALYTFNYRTLIDWLRAREDEDSITLIGHNPALEELADYLLKQGPESFPTAAVMQIALPVKHWHKLARHKGRLEQFLTPRDVSYEQFNRNRKKVPGSKDTPLTRHIPEALQHQYQRMRDLETGVIRGFDDEFLHQYRIAIRRSRAIAESISEIHSDTELRKASKTLKKHAQATSELRDLHVFLADLEQWQLREGAGVALVSSGARSYFANLADAEQQALAKRLTGKKYRRDMERWHQLISSRHFKKITRKLTSGDIRKALDKRIKQYDILAQQLSEQAPDEDFHRLRKRLKRIRYLAELDKPAFGEMLRQLKYRQQKFGDFQDLHVQLSMLARFRDSIATEPDMLESVAGLNSLIQDLESEKSSVRDEILTIGDIDGHPVL</sequence>
<evidence type="ECO:0000259" key="1">
    <source>
        <dbReference type="PROSITE" id="PS51708"/>
    </source>
</evidence>
<dbReference type="EMBL" id="QFWX01000002">
    <property type="protein sequence ID" value="PXX92443.1"/>
    <property type="molecule type" value="Genomic_DNA"/>
</dbReference>
<comment type="caution">
    <text evidence="2">The sequence shown here is derived from an EMBL/GenBank/DDBJ whole genome shotgun (WGS) entry which is preliminary data.</text>
</comment>
<evidence type="ECO:0000313" key="2">
    <source>
        <dbReference type="EMBL" id="PXX92443.1"/>
    </source>
</evidence>
<dbReference type="RefSeq" id="WP_114611997.1">
    <property type="nucleotide sequence ID" value="NZ_QFWX01000002.1"/>
</dbReference>
<reference evidence="3" key="1">
    <citation type="submission" date="2018-05" db="EMBL/GenBank/DDBJ databases">
        <authorList>
            <person name="Lu D."/>
        </authorList>
    </citation>
    <scope>NUCLEOTIDE SEQUENCE [LARGE SCALE GENOMIC DNA]</scope>
    <source>
        <strain evidence="3">F01</strain>
    </source>
</reference>
<organism evidence="2 3">
    <name type="scientific">Marinobacter vulgaris</name>
    <dbReference type="NCBI Taxonomy" id="1928331"/>
    <lineage>
        <taxon>Bacteria</taxon>
        <taxon>Pseudomonadati</taxon>
        <taxon>Pseudomonadota</taxon>
        <taxon>Gammaproteobacteria</taxon>
        <taxon>Pseudomonadales</taxon>
        <taxon>Marinobacteraceae</taxon>
        <taxon>Marinobacter</taxon>
    </lineage>
</organism>
<dbReference type="OrthoDB" id="9810154at2"/>